<dbReference type="EMBL" id="UINC01002190">
    <property type="protein sequence ID" value="SUZ93956.1"/>
    <property type="molecule type" value="Genomic_DNA"/>
</dbReference>
<organism evidence="3">
    <name type="scientific">marine metagenome</name>
    <dbReference type="NCBI Taxonomy" id="408172"/>
    <lineage>
        <taxon>unclassified sequences</taxon>
        <taxon>metagenomes</taxon>
        <taxon>ecological metagenomes</taxon>
    </lineage>
</organism>
<evidence type="ECO:0000256" key="2">
    <source>
        <dbReference type="SAM" id="Phobius"/>
    </source>
</evidence>
<evidence type="ECO:0000256" key="1">
    <source>
        <dbReference type="SAM" id="Coils"/>
    </source>
</evidence>
<keyword evidence="2" id="KW-0812">Transmembrane</keyword>
<keyword evidence="2" id="KW-0472">Membrane</keyword>
<dbReference type="InterPro" id="IPR007060">
    <property type="entry name" value="FtsL/DivIC"/>
</dbReference>
<evidence type="ECO:0008006" key="4">
    <source>
        <dbReference type="Google" id="ProtNLM"/>
    </source>
</evidence>
<feature type="transmembrane region" description="Helical" evidence="2">
    <location>
        <begin position="12"/>
        <end position="30"/>
    </location>
</feature>
<evidence type="ECO:0000313" key="3">
    <source>
        <dbReference type="EMBL" id="SUZ93956.1"/>
    </source>
</evidence>
<gene>
    <name evidence="3" type="ORF">METZ01_LOCUS46810</name>
</gene>
<protein>
    <recommendedName>
        <fullName evidence="4">Cell division protein FtsB</fullName>
    </recommendedName>
</protein>
<proteinExistence type="predicted"/>
<sequence length="119" mass="13851">MRDKAHKGIVGFIVKYRVTFLLVIMSAVLIKQNFLVNDFPNVIKQKQKSINEIVSTNKQLENENLDLTKQIHGYTQEDMTLVESKARFKYGLIREGEVYYQIEQIKETDNIEEPAESTL</sequence>
<keyword evidence="1" id="KW-0175">Coiled coil</keyword>
<dbReference type="AlphaFoldDB" id="A0A381RPY2"/>
<accession>A0A381RPY2</accession>
<reference evidence="3" key="1">
    <citation type="submission" date="2018-05" db="EMBL/GenBank/DDBJ databases">
        <authorList>
            <person name="Lanie J.A."/>
            <person name="Ng W.-L."/>
            <person name="Kazmierczak K.M."/>
            <person name="Andrzejewski T.M."/>
            <person name="Davidsen T.M."/>
            <person name="Wayne K.J."/>
            <person name="Tettelin H."/>
            <person name="Glass J.I."/>
            <person name="Rusch D."/>
            <person name="Podicherti R."/>
            <person name="Tsui H.-C.T."/>
            <person name="Winkler M.E."/>
        </authorList>
    </citation>
    <scope>NUCLEOTIDE SEQUENCE</scope>
</reference>
<feature type="coiled-coil region" evidence="1">
    <location>
        <begin position="43"/>
        <end position="77"/>
    </location>
</feature>
<keyword evidence="2" id="KW-1133">Transmembrane helix</keyword>
<dbReference type="Pfam" id="PF04977">
    <property type="entry name" value="DivIC"/>
    <property type="match status" value="1"/>
</dbReference>
<name>A0A381RPY2_9ZZZZ</name>